<dbReference type="SUPFAM" id="SSF51445">
    <property type="entry name" value="(Trans)glycosidases"/>
    <property type="match status" value="1"/>
</dbReference>
<dbReference type="Gene3D" id="3.20.20.80">
    <property type="entry name" value="Glycosidases"/>
    <property type="match status" value="1"/>
</dbReference>
<organism evidence="2 3">
    <name type="scientific">Robertmurraya mangrovi</name>
    <dbReference type="NCBI Taxonomy" id="3098077"/>
    <lineage>
        <taxon>Bacteria</taxon>
        <taxon>Bacillati</taxon>
        <taxon>Bacillota</taxon>
        <taxon>Bacilli</taxon>
        <taxon>Bacillales</taxon>
        <taxon>Bacillaceae</taxon>
        <taxon>Robertmurraya</taxon>
    </lineage>
</organism>
<gene>
    <name evidence="2" type="ORF">SM124_19840</name>
</gene>
<proteinExistence type="predicted"/>
<evidence type="ECO:0000313" key="3">
    <source>
        <dbReference type="Proteomes" id="UP001290455"/>
    </source>
</evidence>
<keyword evidence="3" id="KW-1185">Reference proteome</keyword>
<evidence type="ECO:0000313" key="2">
    <source>
        <dbReference type="EMBL" id="MDZ5473976.1"/>
    </source>
</evidence>
<keyword evidence="1" id="KW-0472">Membrane</keyword>
<accession>A0ABU5J3H0</accession>
<keyword evidence="1" id="KW-1133">Transmembrane helix</keyword>
<keyword evidence="1" id="KW-0812">Transmembrane</keyword>
<dbReference type="InterPro" id="IPR017853">
    <property type="entry name" value="GH"/>
</dbReference>
<dbReference type="EMBL" id="JAXOFX010000018">
    <property type="protein sequence ID" value="MDZ5473976.1"/>
    <property type="molecule type" value="Genomic_DNA"/>
</dbReference>
<sequence length="1088" mass="126328">MKNLLTKSQWIVFTIVFLVTLLITSPFWLWFIKPSNQLEVLILNKTVPDDTYREHKGLVWILNNEKYVKDNNQRYSSKVDYRGFVPKDEKEYEIRPLPQNLDKYDVIYIADQYGVYEEEFYGDNELGERSNHLYGGLEEEEINQITDELIHSKGKTLIAEFNTFASPTSNSAREKISNVLNVDWTGWIGRYFSDLNSKEVPVWVKENYMASGDKWEFSGEGFVFVSKDDYVVVLEKEDLKDRGVNFKHTKTGSNHFDLKIESKYQYWFDIIEARNSDEILATYELPLTDKGKNKLEGYGLPSEFPAVTFHQNSKFASYYFAGDFADEGEVPDIYQTRGLSFWKKQFSASSSFYWSAYVPMMKSILSNGLHKNDRTLPNAVVEKDGIHFNSQTNDTYIQVQQDGKWKDLLVKGVNMGIAKPGYFPGETAISKDEYFRWFKAIGDMNANAIRVYTLHPPDFYEAFYEYNQMAEKPLYLFHGAWVNEENLVKTQDAFSKEVTADFKRELKDMVDIVHGKANIPARRGHASGEYSYDISPYVLGFMIGIEWDPGAVLQTNKKHKNIGPYMGKYFSTKNASPFEAWLAEMMDYTASYETEQYKWQHTMSFTNWVTTDLLRHPAEPSDTEDMVEVNPNHIKKTDKFNGGLFASYHVYPYYPDFLNYEEKYVNYIDQQGEKNNYAGYLHDLIVPHEMPVIVAEFGVPSSRGMTHENVHGKNQGFHSEEEQGIINRKLFESIVSEGYGGGLVFAWQDEWFKRTWNTMDYDNPDRRPYWMNVQTNEQNFGLLKFEPGEFESSIVVDGNKHDWERKRLKPIYESNKNDDMIQRVFATSDEGYLYARVDYSKNINLQEDQTYLLLNTIDGQGQTSVPINNNQQVKTDFGIDFLVKLAGEDDSRVLIDSYYDSFYYHYGNMLKMIPREKYANKKDNGVFHPVRLALNKEMVIPSSKEKIPFESYETGQLKFGDGNIKSENHDSLTDISISNDKKTIELRIPWLLLNVKDPSTKEVIGDFWKDGLEGSVNMEGIQIAVVTSNNNSISSVYPQRDGDVIQSSQTVLYTWDEWEQPTYHERLKASYHIMKDAYKTINVEESKK</sequence>
<protein>
    <submittedName>
        <fullName evidence="2">Uncharacterized protein</fullName>
    </submittedName>
</protein>
<dbReference type="RefSeq" id="WP_322448271.1">
    <property type="nucleotide sequence ID" value="NZ_JAXOFX010000018.1"/>
</dbReference>
<comment type="caution">
    <text evidence="2">The sequence shown here is derived from an EMBL/GenBank/DDBJ whole genome shotgun (WGS) entry which is preliminary data.</text>
</comment>
<feature type="transmembrane region" description="Helical" evidence="1">
    <location>
        <begin position="12"/>
        <end position="31"/>
    </location>
</feature>
<reference evidence="2 3" key="1">
    <citation type="submission" date="2023-11" db="EMBL/GenBank/DDBJ databases">
        <title>Bacillus jintuensis, isolated from a mudflat on the Beibu Gulf coast.</title>
        <authorList>
            <person name="Li M."/>
        </authorList>
    </citation>
    <scope>NUCLEOTIDE SEQUENCE [LARGE SCALE GENOMIC DNA]</scope>
    <source>
        <strain evidence="2 3">31A1R</strain>
    </source>
</reference>
<evidence type="ECO:0000256" key="1">
    <source>
        <dbReference type="SAM" id="Phobius"/>
    </source>
</evidence>
<name>A0ABU5J3H0_9BACI</name>
<dbReference type="Proteomes" id="UP001290455">
    <property type="component" value="Unassembled WGS sequence"/>
</dbReference>